<protein>
    <recommendedName>
        <fullName evidence="4">Lipoprotein</fullName>
    </recommendedName>
</protein>
<proteinExistence type="predicted"/>
<dbReference type="Proteomes" id="UP000433101">
    <property type="component" value="Unassembled WGS sequence"/>
</dbReference>
<feature type="signal peptide" evidence="1">
    <location>
        <begin position="1"/>
        <end position="21"/>
    </location>
</feature>
<comment type="caution">
    <text evidence="2">The sequence shown here is derived from an EMBL/GenBank/DDBJ whole genome shotgun (WGS) entry which is preliminary data.</text>
</comment>
<dbReference type="RefSeq" id="WP_160773971.1">
    <property type="nucleotide sequence ID" value="NZ_WUMV01000001.1"/>
</dbReference>
<evidence type="ECO:0000313" key="3">
    <source>
        <dbReference type="Proteomes" id="UP000433101"/>
    </source>
</evidence>
<organism evidence="2 3">
    <name type="scientific">Stappia sediminis</name>
    <dbReference type="NCBI Taxonomy" id="2692190"/>
    <lineage>
        <taxon>Bacteria</taxon>
        <taxon>Pseudomonadati</taxon>
        <taxon>Pseudomonadota</taxon>
        <taxon>Alphaproteobacteria</taxon>
        <taxon>Hyphomicrobiales</taxon>
        <taxon>Stappiaceae</taxon>
        <taxon>Stappia</taxon>
    </lineage>
</organism>
<accession>A0A7X3S675</accession>
<gene>
    <name evidence="2" type="ORF">GR183_02365</name>
</gene>
<keyword evidence="1" id="KW-0732">Signal</keyword>
<reference evidence="2 3" key="1">
    <citation type="submission" date="2019-12" db="EMBL/GenBank/DDBJ databases">
        <authorList>
            <person name="Li M."/>
        </authorList>
    </citation>
    <scope>NUCLEOTIDE SEQUENCE [LARGE SCALE GENOMIC DNA]</scope>
    <source>
        <strain evidence="2 3">GBMRC 2046</strain>
    </source>
</reference>
<sequence length="166" mass="17594">MYRLLAVVLAALALTACQSSRSTLPGAQQKAALTVPQGAQSVTVSANPETVRQTLVSGAAERGTPIIQNEPNMVVLERLITEEIPALDQEFGPSDNGDRKFRIRVRFQGTACNTLVVQEVFVVNNAGTALEQVFALTQPQYNNPESLIGLKRKAEAASGCAGAITG</sequence>
<keyword evidence="3" id="KW-1185">Reference proteome</keyword>
<evidence type="ECO:0000256" key="1">
    <source>
        <dbReference type="SAM" id="SignalP"/>
    </source>
</evidence>
<dbReference type="PROSITE" id="PS51257">
    <property type="entry name" value="PROKAR_LIPOPROTEIN"/>
    <property type="match status" value="1"/>
</dbReference>
<evidence type="ECO:0000313" key="2">
    <source>
        <dbReference type="EMBL" id="MXN63736.1"/>
    </source>
</evidence>
<evidence type="ECO:0008006" key="4">
    <source>
        <dbReference type="Google" id="ProtNLM"/>
    </source>
</evidence>
<name>A0A7X3S675_9HYPH</name>
<feature type="chain" id="PRO_5031573744" description="Lipoprotein" evidence="1">
    <location>
        <begin position="22"/>
        <end position="166"/>
    </location>
</feature>
<dbReference type="EMBL" id="WUMV01000001">
    <property type="protein sequence ID" value="MXN63736.1"/>
    <property type="molecule type" value="Genomic_DNA"/>
</dbReference>
<dbReference type="AlphaFoldDB" id="A0A7X3S675"/>